<evidence type="ECO:0000313" key="3">
    <source>
        <dbReference type="EMBL" id="THU96284.1"/>
    </source>
</evidence>
<dbReference type="InterPro" id="IPR027417">
    <property type="entry name" value="P-loop_NTPase"/>
</dbReference>
<protein>
    <recommendedName>
        <fullName evidence="1">Septin-type G domain-containing protein</fullName>
    </recommendedName>
</protein>
<sequence length="139" mass="15406">MNANLQPSDIVILVTGAVGAGRSTFINDFLGKPDRMKVGSPSSLVTCTTRIDYEIVNSSSQRKNRLVLVDTPGFDNESKSDFEVLQEIASWIQESFPQGVGQGRIIYLHDISRDRYRSMGNTNVGVLNKSFGKTEDAYR</sequence>
<dbReference type="OrthoDB" id="8954335at2759"/>
<name>A0A4S8M2F8_DENBC</name>
<gene>
    <name evidence="3" type="ORF">K435DRAFT_797433</name>
    <name evidence="2" type="ORF">K435DRAFT_858682</name>
</gene>
<dbReference type="Pfam" id="PF00735">
    <property type="entry name" value="Septin"/>
    <property type="match status" value="1"/>
</dbReference>
<proteinExistence type="predicted"/>
<evidence type="ECO:0000313" key="4">
    <source>
        <dbReference type="Proteomes" id="UP000297245"/>
    </source>
</evidence>
<reference evidence="2 4" key="1">
    <citation type="journal article" date="2019" name="Nat. Ecol. Evol.">
        <title>Megaphylogeny resolves global patterns of mushroom evolution.</title>
        <authorList>
            <person name="Varga T."/>
            <person name="Krizsan K."/>
            <person name="Foldi C."/>
            <person name="Dima B."/>
            <person name="Sanchez-Garcia M."/>
            <person name="Sanchez-Ramirez S."/>
            <person name="Szollosi G.J."/>
            <person name="Szarkandi J.G."/>
            <person name="Papp V."/>
            <person name="Albert L."/>
            <person name="Andreopoulos W."/>
            <person name="Angelini C."/>
            <person name="Antonin V."/>
            <person name="Barry K.W."/>
            <person name="Bougher N.L."/>
            <person name="Buchanan P."/>
            <person name="Buyck B."/>
            <person name="Bense V."/>
            <person name="Catcheside P."/>
            <person name="Chovatia M."/>
            <person name="Cooper J."/>
            <person name="Damon W."/>
            <person name="Desjardin D."/>
            <person name="Finy P."/>
            <person name="Geml J."/>
            <person name="Haridas S."/>
            <person name="Hughes K."/>
            <person name="Justo A."/>
            <person name="Karasinski D."/>
            <person name="Kautmanova I."/>
            <person name="Kiss B."/>
            <person name="Kocsube S."/>
            <person name="Kotiranta H."/>
            <person name="LaButti K.M."/>
            <person name="Lechner B.E."/>
            <person name="Liimatainen K."/>
            <person name="Lipzen A."/>
            <person name="Lukacs Z."/>
            <person name="Mihaltcheva S."/>
            <person name="Morgado L.N."/>
            <person name="Niskanen T."/>
            <person name="Noordeloos M.E."/>
            <person name="Ohm R.A."/>
            <person name="Ortiz-Santana B."/>
            <person name="Ovrebo C."/>
            <person name="Racz N."/>
            <person name="Riley R."/>
            <person name="Savchenko A."/>
            <person name="Shiryaev A."/>
            <person name="Soop K."/>
            <person name="Spirin V."/>
            <person name="Szebenyi C."/>
            <person name="Tomsovsky M."/>
            <person name="Tulloss R.E."/>
            <person name="Uehling J."/>
            <person name="Grigoriev I.V."/>
            <person name="Vagvolgyi C."/>
            <person name="Papp T."/>
            <person name="Martin F.M."/>
            <person name="Miettinen O."/>
            <person name="Hibbett D.S."/>
            <person name="Nagy L.G."/>
        </authorList>
    </citation>
    <scope>NUCLEOTIDE SEQUENCE [LARGE SCALE GENOMIC DNA]</scope>
    <source>
        <strain evidence="2 4">CBS 962.96</strain>
    </source>
</reference>
<dbReference type="InterPro" id="IPR030379">
    <property type="entry name" value="G_SEPTIN_dom"/>
</dbReference>
<dbReference type="EMBL" id="ML179180">
    <property type="protein sequence ID" value="THU96282.1"/>
    <property type="molecule type" value="Genomic_DNA"/>
</dbReference>
<keyword evidence="4" id="KW-1185">Reference proteome</keyword>
<dbReference type="EMBL" id="ML179180">
    <property type="protein sequence ID" value="THU96284.1"/>
    <property type="molecule type" value="Genomic_DNA"/>
</dbReference>
<dbReference type="GO" id="GO:0005525">
    <property type="term" value="F:GTP binding"/>
    <property type="evidence" value="ECO:0007669"/>
    <property type="project" value="InterPro"/>
</dbReference>
<feature type="domain" description="Septin-type G" evidence="1">
    <location>
        <begin position="9"/>
        <end position="98"/>
    </location>
</feature>
<dbReference type="AlphaFoldDB" id="A0A4S8M2F8"/>
<evidence type="ECO:0000313" key="2">
    <source>
        <dbReference type="EMBL" id="THU96282.1"/>
    </source>
</evidence>
<accession>A0A4S8M2F8</accession>
<dbReference type="SUPFAM" id="SSF52540">
    <property type="entry name" value="P-loop containing nucleoside triphosphate hydrolases"/>
    <property type="match status" value="1"/>
</dbReference>
<evidence type="ECO:0000259" key="1">
    <source>
        <dbReference type="Pfam" id="PF00735"/>
    </source>
</evidence>
<dbReference type="Proteomes" id="UP000297245">
    <property type="component" value="Unassembled WGS sequence"/>
</dbReference>
<dbReference type="Gene3D" id="3.40.50.300">
    <property type="entry name" value="P-loop containing nucleotide triphosphate hydrolases"/>
    <property type="match status" value="1"/>
</dbReference>
<organism evidence="2 4">
    <name type="scientific">Dendrothele bispora (strain CBS 962.96)</name>
    <dbReference type="NCBI Taxonomy" id="1314807"/>
    <lineage>
        <taxon>Eukaryota</taxon>
        <taxon>Fungi</taxon>
        <taxon>Dikarya</taxon>
        <taxon>Basidiomycota</taxon>
        <taxon>Agaricomycotina</taxon>
        <taxon>Agaricomycetes</taxon>
        <taxon>Agaricomycetidae</taxon>
        <taxon>Agaricales</taxon>
        <taxon>Agaricales incertae sedis</taxon>
        <taxon>Dendrothele</taxon>
    </lineage>
</organism>